<evidence type="ECO:0000259" key="6">
    <source>
        <dbReference type="PROSITE" id="PS50109"/>
    </source>
</evidence>
<dbReference type="InterPro" id="IPR005467">
    <property type="entry name" value="His_kinase_dom"/>
</dbReference>
<keyword evidence="4" id="KW-0808">Transferase</keyword>
<dbReference type="InterPro" id="IPR003594">
    <property type="entry name" value="HATPase_dom"/>
</dbReference>
<dbReference type="EC" id="2.7.13.3" evidence="2"/>
<dbReference type="PANTHER" id="PTHR43304">
    <property type="entry name" value="PHYTOCHROME-LIKE PROTEIN CPH1"/>
    <property type="match status" value="1"/>
</dbReference>
<dbReference type="InterPro" id="IPR036890">
    <property type="entry name" value="HATPase_C_sf"/>
</dbReference>
<feature type="domain" description="PAS" evidence="7">
    <location>
        <begin position="148"/>
        <end position="218"/>
    </location>
</feature>
<organism evidence="9 10">
    <name type="scientific">Winogradskyella sediminis</name>
    <dbReference type="NCBI Taxonomy" id="1382466"/>
    <lineage>
        <taxon>Bacteria</taxon>
        <taxon>Pseudomonadati</taxon>
        <taxon>Bacteroidota</taxon>
        <taxon>Flavobacteriia</taxon>
        <taxon>Flavobacteriales</taxon>
        <taxon>Flavobacteriaceae</taxon>
        <taxon>Winogradskyella</taxon>
    </lineage>
</organism>
<feature type="domain" description="PAC" evidence="8">
    <location>
        <begin position="222"/>
        <end position="274"/>
    </location>
</feature>
<dbReference type="InterPro" id="IPR001610">
    <property type="entry name" value="PAC"/>
</dbReference>
<dbReference type="InterPro" id="IPR052162">
    <property type="entry name" value="Sensor_kinase/Photoreceptor"/>
</dbReference>
<dbReference type="Gene3D" id="3.30.565.10">
    <property type="entry name" value="Histidine kinase-like ATPase, C-terminal domain"/>
    <property type="match status" value="1"/>
</dbReference>
<dbReference type="SMART" id="SM00387">
    <property type="entry name" value="HATPase_c"/>
    <property type="match status" value="1"/>
</dbReference>
<dbReference type="PROSITE" id="PS50109">
    <property type="entry name" value="HIS_KIN"/>
    <property type="match status" value="1"/>
</dbReference>
<dbReference type="PANTHER" id="PTHR43304:SF1">
    <property type="entry name" value="PAC DOMAIN-CONTAINING PROTEIN"/>
    <property type="match status" value="1"/>
</dbReference>
<evidence type="ECO:0000256" key="1">
    <source>
        <dbReference type="ARBA" id="ARBA00000085"/>
    </source>
</evidence>
<dbReference type="SUPFAM" id="SSF55874">
    <property type="entry name" value="ATPase domain of HSP90 chaperone/DNA topoisomerase II/histidine kinase"/>
    <property type="match status" value="1"/>
</dbReference>
<evidence type="ECO:0000256" key="4">
    <source>
        <dbReference type="ARBA" id="ARBA00022679"/>
    </source>
</evidence>
<evidence type="ECO:0000259" key="8">
    <source>
        <dbReference type="PROSITE" id="PS50113"/>
    </source>
</evidence>
<reference evidence="9 10" key="1">
    <citation type="submission" date="2016-10" db="EMBL/GenBank/DDBJ databases">
        <authorList>
            <person name="Varghese N."/>
            <person name="Submissions S."/>
        </authorList>
    </citation>
    <scope>NUCLEOTIDE SEQUENCE [LARGE SCALE GENOMIC DNA]</scope>
    <source>
        <strain evidence="9 10">RHA_55</strain>
    </source>
</reference>
<dbReference type="InterPro" id="IPR000014">
    <property type="entry name" value="PAS"/>
</dbReference>
<dbReference type="NCBIfam" id="TIGR00229">
    <property type="entry name" value="sensory_box"/>
    <property type="match status" value="1"/>
</dbReference>
<evidence type="ECO:0000256" key="5">
    <source>
        <dbReference type="ARBA" id="ARBA00022777"/>
    </source>
</evidence>
<proteinExistence type="predicted"/>
<dbReference type="STRING" id="1249933.SAMN04489797_0921"/>
<dbReference type="InterPro" id="IPR004358">
    <property type="entry name" value="Sig_transdc_His_kin-like_C"/>
</dbReference>
<keyword evidence="5" id="KW-0418">Kinase</keyword>
<evidence type="ECO:0000256" key="3">
    <source>
        <dbReference type="ARBA" id="ARBA00022553"/>
    </source>
</evidence>
<comment type="catalytic activity">
    <reaction evidence="1">
        <text>ATP + protein L-histidine = ADP + protein N-phospho-L-histidine.</text>
        <dbReference type="EC" id="2.7.13.3"/>
    </reaction>
</comment>
<dbReference type="Gene3D" id="3.30.450.20">
    <property type="entry name" value="PAS domain"/>
    <property type="match status" value="2"/>
</dbReference>
<dbReference type="Pfam" id="PF02518">
    <property type="entry name" value="HATPase_c"/>
    <property type="match status" value="1"/>
</dbReference>
<protein>
    <recommendedName>
        <fullName evidence="2">histidine kinase</fullName>
        <ecNumber evidence="2">2.7.13.3</ecNumber>
    </recommendedName>
</protein>
<gene>
    <name evidence="9" type="ORF">SAMN04489797_0921</name>
</gene>
<dbReference type="SMART" id="SM00091">
    <property type="entry name" value="PAS"/>
    <property type="match status" value="1"/>
</dbReference>
<dbReference type="PRINTS" id="PR00344">
    <property type="entry name" value="BCTRLSENSOR"/>
</dbReference>
<evidence type="ECO:0000313" key="10">
    <source>
        <dbReference type="Proteomes" id="UP000198963"/>
    </source>
</evidence>
<feature type="domain" description="Histidine kinase" evidence="6">
    <location>
        <begin position="292"/>
        <end position="505"/>
    </location>
</feature>
<keyword evidence="3" id="KW-0597">Phosphoprotein</keyword>
<dbReference type="Proteomes" id="UP000198963">
    <property type="component" value="Chromosome I"/>
</dbReference>
<dbReference type="InterPro" id="IPR035965">
    <property type="entry name" value="PAS-like_dom_sf"/>
</dbReference>
<dbReference type="PROSITE" id="PS50113">
    <property type="entry name" value="PAC"/>
    <property type="match status" value="1"/>
</dbReference>
<evidence type="ECO:0000256" key="2">
    <source>
        <dbReference type="ARBA" id="ARBA00012438"/>
    </source>
</evidence>
<dbReference type="GO" id="GO:0004673">
    <property type="term" value="F:protein histidine kinase activity"/>
    <property type="evidence" value="ECO:0007669"/>
    <property type="project" value="UniProtKB-EC"/>
</dbReference>
<evidence type="ECO:0000313" key="9">
    <source>
        <dbReference type="EMBL" id="SDS12435.1"/>
    </source>
</evidence>
<dbReference type="SMART" id="SM00086">
    <property type="entry name" value="PAC"/>
    <property type="match status" value="2"/>
</dbReference>
<dbReference type="RefSeq" id="WP_208979672.1">
    <property type="nucleotide sequence ID" value="NZ_LT629774.1"/>
</dbReference>
<dbReference type="InterPro" id="IPR013655">
    <property type="entry name" value="PAS_fold_3"/>
</dbReference>
<name>A0A1H1PMW6_9FLAO</name>
<accession>A0A1H1PMW6</accession>
<dbReference type="Pfam" id="PF13426">
    <property type="entry name" value="PAS_9"/>
    <property type="match status" value="1"/>
</dbReference>
<dbReference type="SUPFAM" id="SSF55785">
    <property type="entry name" value="PYP-like sensor domain (PAS domain)"/>
    <property type="match status" value="2"/>
</dbReference>
<evidence type="ECO:0000259" key="7">
    <source>
        <dbReference type="PROSITE" id="PS50112"/>
    </source>
</evidence>
<dbReference type="PROSITE" id="PS50112">
    <property type="entry name" value="PAS"/>
    <property type="match status" value="1"/>
</dbReference>
<dbReference type="EMBL" id="LT629774">
    <property type="protein sequence ID" value="SDS12435.1"/>
    <property type="molecule type" value="Genomic_DNA"/>
</dbReference>
<sequence length="507" mass="57626">MSLNPYILSILSIPNTQNKSRIDLLEFIQERVTIGTWEYDPTSSTLNWSSQTKKIHEVPLDYKPDVEAGLSFYKEGHCRDTISQLFSNCIELKEDFDVEVQITTYTGKDIWVRAIGIPIVKDDQCILVQGLFQDIDKKTKNAKQLAYKEEQLRKTFETALVGMAIVDLDGNWIDVNQSLCDTFGYTKAEIKKLSFVDLTHPEDLRKDNKAMIGMLSGKIDHFETEKRYISKQHEIIWAQLSMSIVRDNNGQPVHFVAQINDVTDVKKTSKKVSQLLTTTEDQNKRLLNFAHIVSHNLRSHYGNLDMLLDIVKMDLPETTDNEIFPLLNQAVTHLGETVENLNEVAAINIQKDLKTEPLNLLENFNKAYSSISALLLDSKTTISINIAPEIIIKAVPAYLDSILLNFLTNAIKYKKPTEPAKIEVNASLKDNFAILEIRDYGQGIDLEKYGAKLFGMYKTFHKHADSRGLGLFITKNQVEAIGGKIEVESKVNEGTTFYIHLKTYEQN</sequence>
<dbReference type="AlphaFoldDB" id="A0A1H1PMW6"/>
<dbReference type="CDD" id="cd00130">
    <property type="entry name" value="PAS"/>
    <property type="match status" value="1"/>
</dbReference>
<dbReference type="InterPro" id="IPR000700">
    <property type="entry name" value="PAS-assoc_C"/>
</dbReference>
<keyword evidence="10" id="KW-1185">Reference proteome</keyword>
<dbReference type="Pfam" id="PF08447">
    <property type="entry name" value="PAS_3"/>
    <property type="match status" value="1"/>
</dbReference>